<gene>
    <name evidence="2" type="ORF">SK128_018281</name>
</gene>
<organism evidence="2 3">
    <name type="scientific">Halocaridina rubra</name>
    <name type="common">Hawaiian red shrimp</name>
    <dbReference type="NCBI Taxonomy" id="373956"/>
    <lineage>
        <taxon>Eukaryota</taxon>
        <taxon>Metazoa</taxon>
        <taxon>Ecdysozoa</taxon>
        <taxon>Arthropoda</taxon>
        <taxon>Crustacea</taxon>
        <taxon>Multicrustacea</taxon>
        <taxon>Malacostraca</taxon>
        <taxon>Eumalacostraca</taxon>
        <taxon>Eucarida</taxon>
        <taxon>Decapoda</taxon>
        <taxon>Pleocyemata</taxon>
        <taxon>Caridea</taxon>
        <taxon>Atyoidea</taxon>
        <taxon>Atyidae</taxon>
        <taxon>Halocaridina</taxon>
    </lineage>
</organism>
<proteinExistence type="predicted"/>
<protein>
    <submittedName>
        <fullName evidence="2">Uncharacterized protein</fullName>
    </submittedName>
</protein>
<evidence type="ECO:0000313" key="3">
    <source>
        <dbReference type="Proteomes" id="UP001381693"/>
    </source>
</evidence>
<sequence length="120" mass="13260">MAFVTKTASSSFPAKAGLAQILQETLNKFSAEDIVQRSDLLTLLTILERKESEANAMENAANYNMQSITLGGMNSGIVVLTKEMTEDVEAENIMLFNDSKSEIGERKTENRTDDVHNDDI</sequence>
<keyword evidence="3" id="KW-1185">Reference proteome</keyword>
<comment type="caution">
    <text evidence="2">The sequence shown here is derived from an EMBL/GenBank/DDBJ whole genome shotgun (WGS) entry which is preliminary data.</text>
</comment>
<name>A0AAN8XEP2_HALRR</name>
<reference evidence="2 3" key="1">
    <citation type="submission" date="2023-11" db="EMBL/GenBank/DDBJ databases">
        <title>Halocaridina rubra genome assembly.</title>
        <authorList>
            <person name="Smith C."/>
        </authorList>
    </citation>
    <scope>NUCLEOTIDE SEQUENCE [LARGE SCALE GENOMIC DNA]</scope>
    <source>
        <strain evidence="2">EP-1</strain>
        <tissue evidence="2">Whole</tissue>
    </source>
</reference>
<dbReference type="Proteomes" id="UP001381693">
    <property type="component" value="Unassembled WGS sequence"/>
</dbReference>
<accession>A0AAN8XEP2</accession>
<evidence type="ECO:0000313" key="2">
    <source>
        <dbReference type="EMBL" id="KAK7077744.1"/>
    </source>
</evidence>
<dbReference type="EMBL" id="JAXCGZ010008323">
    <property type="protein sequence ID" value="KAK7077744.1"/>
    <property type="molecule type" value="Genomic_DNA"/>
</dbReference>
<feature type="region of interest" description="Disordered" evidence="1">
    <location>
        <begin position="99"/>
        <end position="120"/>
    </location>
</feature>
<feature type="non-terminal residue" evidence="2">
    <location>
        <position position="120"/>
    </location>
</feature>
<evidence type="ECO:0000256" key="1">
    <source>
        <dbReference type="SAM" id="MobiDB-lite"/>
    </source>
</evidence>
<dbReference type="AlphaFoldDB" id="A0AAN8XEP2"/>